<dbReference type="EMBL" id="KI980983">
    <property type="protein sequence ID" value="EXK23365.1"/>
    <property type="molecule type" value="Genomic_DNA"/>
</dbReference>
<feature type="region of interest" description="Disordered" evidence="1">
    <location>
        <begin position="1"/>
        <end position="84"/>
    </location>
</feature>
<evidence type="ECO:0000256" key="1">
    <source>
        <dbReference type="SAM" id="MobiDB-lite"/>
    </source>
</evidence>
<sequence>MRKEIILSGWRYTGNSPLSRQKALTHPEIQPDKEKLQEQFQTPSPPPLHSDDTPKTSRQVRDMAKHRSRPTRWKHSKIKKGLEASEMKGDVQNERIAGLEKQVAQVRRGSKRKAIPNRNRRFMTLAEALATGEARPDSTEAEIELGVDEEVESVIGVGVGSEDESDDFMVVTKHWQRTRSD</sequence>
<dbReference type="Proteomes" id="UP000030703">
    <property type="component" value="Unassembled WGS sequence"/>
</dbReference>
<accession>W9YW03</accession>
<gene>
    <name evidence="2" type="ORF">FOMG_19855</name>
</gene>
<reference evidence="2" key="1">
    <citation type="submission" date="2012-04" db="EMBL/GenBank/DDBJ databases">
        <title>The Genome Sequence of Fusarium oxysporum melonis.</title>
        <authorList>
            <consortium name="The Broad Institute Genome Sequencing Platform"/>
            <person name="Ma L.-J."/>
            <person name="Gale L.R."/>
            <person name="Schwartz D.C."/>
            <person name="Zhou S."/>
            <person name="Corby-Kistler H."/>
            <person name="Young S.K."/>
            <person name="Zeng Q."/>
            <person name="Gargeya S."/>
            <person name="Fitzgerald M."/>
            <person name="Haas B."/>
            <person name="Abouelleil A."/>
            <person name="Alvarado L."/>
            <person name="Arachchi H.M."/>
            <person name="Berlin A."/>
            <person name="Brown A."/>
            <person name="Chapman S.B."/>
            <person name="Chen Z."/>
            <person name="Dunbar C."/>
            <person name="Freedman E."/>
            <person name="Gearin G."/>
            <person name="Goldberg J."/>
            <person name="Griggs A."/>
            <person name="Gujja S."/>
            <person name="Heiman D."/>
            <person name="Howarth C."/>
            <person name="Larson L."/>
            <person name="Lui A."/>
            <person name="MacDonald P.J.P."/>
            <person name="Montmayeur A."/>
            <person name="Murphy C."/>
            <person name="Neiman D."/>
            <person name="Pearson M."/>
            <person name="Priest M."/>
            <person name="Roberts A."/>
            <person name="Saif S."/>
            <person name="Shea T."/>
            <person name="Shenoy N."/>
            <person name="Sisk P."/>
            <person name="Stolte C."/>
            <person name="Sykes S."/>
            <person name="Wortman J."/>
            <person name="Nusbaum C."/>
            <person name="Birren B."/>
        </authorList>
    </citation>
    <scope>NUCLEOTIDE SEQUENCE</scope>
    <source>
        <strain evidence="2">26406</strain>
    </source>
</reference>
<proteinExistence type="predicted"/>
<name>W9YW03_FUSOX</name>
<dbReference type="OrthoDB" id="5089298at2759"/>
<feature type="compositionally biased region" description="Basic residues" evidence="1">
    <location>
        <begin position="66"/>
        <end position="79"/>
    </location>
</feature>
<dbReference type="AlphaFoldDB" id="W9YW03"/>
<reference evidence="2" key="2">
    <citation type="submission" date="2014-02" db="EMBL/GenBank/DDBJ databases">
        <title>Annotation of the Genome Sequence of Fusarium oxysporum f. sp. melonis 26406.</title>
        <authorList>
            <consortium name="The Broad Institute Genomics Platform"/>
            <person name="Ma L.-J."/>
            <person name="Corby-Kistler H."/>
            <person name="Broz K."/>
            <person name="Gale L.R."/>
            <person name="Jonkers W."/>
            <person name="O'Donnell K."/>
            <person name="Ploetz R."/>
            <person name="Steinberg C."/>
            <person name="Schwartz D.C."/>
            <person name="VanEtten H."/>
            <person name="Zhou S."/>
            <person name="Young S.K."/>
            <person name="Zeng Q."/>
            <person name="Gargeya S."/>
            <person name="Fitzgerald M."/>
            <person name="Abouelleil A."/>
            <person name="Alvarado L."/>
            <person name="Chapman S.B."/>
            <person name="Gainer-Dewar J."/>
            <person name="Goldberg J."/>
            <person name="Griggs A."/>
            <person name="Gujja S."/>
            <person name="Hansen M."/>
            <person name="Howarth C."/>
            <person name="Imamovic A."/>
            <person name="Ireland A."/>
            <person name="Larimer J."/>
            <person name="McCowan C."/>
            <person name="Murphy C."/>
            <person name="Pearson M."/>
            <person name="Poon T.W."/>
            <person name="Priest M."/>
            <person name="Roberts A."/>
            <person name="Saif S."/>
            <person name="Shea T."/>
            <person name="Sykes S."/>
            <person name="Wortman J."/>
            <person name="Nusbaum C."/>
            <person name="Birren B."/>
        </authorList>
    </citation>
    <scope>NUCLEOTIDE SEQUENCE</scope>
    <source>
        <strain evidence="2">26406</strain>
    </source>
</reference>
<evidence type="ECO:0000313" key="2">
    <source>
        <dbReference type="EMBL" id="EXK23365.1"/>
    </source>
</evidence>
<protein>
    <submittedName>
        <fullName evidence="2">Uncharacterized protein</fullName>
    </submittedName>
</protein>
<feature type="compositionally biased region" description="Basic and acidic residues" evidence="1">
    <location>
        <begin position="49"/>
        <end position="65"/>
    </location>
</feature>
<organism evidence="2">
    <name type="scientific">Fusarium oxysporum f. sp. melonis 26406</name>
    <dbReference type="NCBI Taxonomy" id="1089452"/>
    <lineage>
        <taxon>Eukaryota</taxon>
        <taxon>Fungi</taxon>
        <taxon>Dikarya</taxon>
        <taxon>Ascomycota</taxon>
        <taxon>Pezizomycotina</taxon>
        <taxon>Sordariomycetes</taxon>
        <taxon>Hypocreomycetidae</taxon>
        <taxon>Hypocreales</taxon>
        <taxon>Nectriaceae</taxon>
        <taxon>Fusarium</taxon>
        <taxon>Fusarium oxysporum species complex</taxon>
    </lineage>
</organism>
<dbReference type="HOGENOM" id="CLU_1489096_0_0_1"/>
<dbReference type="VEuPathDB" id="FungiDB:FOMG_19855"/>